<evidence type="ECO:0000313" key="2">
    <source>
        <dbReference type="Proteomes" id="UP000034032"/>
    </source>
</evidence>
<comment type="caution">
    <text evidence="1">The sequence shown here is derived from an EMBL/GenBank/DDBJ whole genome shotgun (WGS) entry which is preliminary data.</text>
</comment>
<gene>
    <name evidence="1" type="ORF">UW79_C0030G0005</name>
</gene>
<proteinExistence type="predicted"/>
<protein>
    <submittedName>
        <fullName evidence="1">Uncharacterized protein</fullName>
    </submittedName>
</protein>
<accession>A0A0G1KBI4</accession>
<name>A0A0G1KBI4_9BACT</name>
<reference evidence="1 2" key="1">
    <citation type="journal article" date="2015" name="Nature">
        <title>rRNA introns, odd ribosomes, and small enigmatic genomes across a large radiation of phyla.</title>
        <authorList>
            <person name="Brown C.T."/>
            <person name="Hug L.A."/>
            <person name="Thomas B.C."/>
            <person name="Sharon I."/>
            <person name="Castelle C.J."/>
            <person name="Singh A."/>
            <person name="Wilkins M.J."/>
            <person name="Williams K.H."/>
            <person name="Banfield J.F."/>
        </authorList>
    </citation>
    <scope>NUCLEOTIDE SEQUENCE [LARGE SCALE GENOMIC DNA]</scope>
</reference>
<evidence type="ECO:0000313" key="1">
    <source>
        <dbReference type="EMBL" id="KKT80973.1"/>
    </source>
</evidence>
<organism evidence="1 2">
    <name type="scientific">Candidatus Yanofskybacteria bacterium GW2011_GWA2_44_9</name>
    <dbReference type="NCBI Taxonomy" id="1619025"/>
    <lineage>
        <taxon>Bacteria</taxon>
        <taxon>Candidatus Yanofskyibacteriota</taxon>
    </lineage>
</organism>
<sequence>MNTDNDTRSGLYLFLAIFIALMATSFVSAQISQDSYDLDSYWANSYRLIKPTEEAQFMEADGDLNSFDEDFDRELEELDKMISEL</sequence>
<dbReference type="EMBL" id="LCJR01000030">
    <property type="protein sequence ID" value="KKT80973.1"/>
    <property type="molecule type" value="Genomic_DNA"/>
</dbReference>
<dbReference type="Proteomes" id="UP000034032">
    <property type="component" value="Unassembled WGS sequence"/>
</dbReference>
<dbReference type="AlphaFoldDB" id="A0A0G1KBI4"/>